<feature type="non-terminal residue" evidence="1">
    <location>
        <position position="1"/>
    </location>
</feature>
<gene>
    <name evidence="1" type="ORF">S12H4_60069</name>
</gene>
<protein>
    <submittedName>
        <fullName evidence="1">Uncharacterized protein</fullName>
    </submittedName>
</protein>
<dbReference type="EMBL" id="BARW01039434">
    <property type="protein sequence ID" value="GAJ20386.1"/>
    <property type="molecule type" value="Genomic_DNA"/>
</dbReference>
<evidence type="ECO:0000313" key="1">
    <source>
        <dbReference type="EMBL" id="GAJ20386.1"/>
    </source>
</evidence>
<comment type="caution">
    <text evidence="1">The sequence shown here is derived from an EMBL/GenBank/DDBJ whole genome shotgun (WGS) entry which is preliminary data.</text>
</comment>
<accession>X1VSX2</accession>
<proteinExistence type="predicted"/>
<dbReference type="AlphaFoldDB" id="X1VSX2"/>
<name>X1VSX2_9ZZZZ</name>
<sequence>NKKITNPNLTRGVNGKLGYNPINRNNVKVPM</sequence>
<reference evidence="1" key="1">
    <citation type="journal article" date="2014" name="Front. Microbiol.">
        <title>High frequency of phylogenetically diverse reductive dehalogenase-homologous genes in deep subseafloor sedimentary metagenomes.</title>
        <authorList>
            <person name="Kawai M."/>
            <person name="Futagami T."/>
            <person name="Toyoda A."/>
            <person name="Takaki Y."/>
            <person name="Nishi S."/>
            <person name="Hori S."/>
            <person name="Arai W."/>
            <person name="Tsubouchi T."/>
            <person name="Morono Y."/>
            <person name="Uchiyama I."/>
            <person name="Ito T."/>
            <person name="Fujiyama A."/>
            <person name="Inagaki F."/>
            <person name="Takami H."/>
        </authorList>
    </citation>
    <scope>NUCLEOTIDE SEQUENCE</scope>
    <source>
        <strain evidence="1">Expedition CK06-06</strain>
    </source>
</reference>
<organism evidence="1">
    <name type="scientific">marine sediment metagenome</name>
    <dbReference type="NCBI Taxonomy" id="412755"/>
    <lineage>
        <taxon>unclassified sequences</taxon>
        <taxon>metagenomes</taxon>
        <taxon>ecological metagenomes</taxon>
    </lineage>
</organism>